<sequence>MRTSLLTQGLDGLASVSKEVKRLLQELYALDDELQDAHMQAKRDEEFGERVVTAYTNFLAHRDVLIAALEKAKTQVPWQLRMKIDDLELTLHQRKVMASPEYKKAKQETNAEVEPPAADENEDKKTPSDPAARTQEAGAAIAPWIAISVLALVLAILSDLASMCWLARIGHRLTKPTRTRWWEHRRAAASVSASVSRTMTETTHSESAAMIGNLCNLGLARDAAWNVLIVGDGNFSYSRAFLRANRERIAAPVNAINVTATSLDTRDELISMYPKCVDILTELEAGGVNVVHDINATRLIQYSLVSTQKFDRIVFNFPHFAEGGNRRNKIHRHRQLLCDFFLSARDVLAADGQVWVSLCAGQGGTPMEKKVRAWGDTWQVMHCAASAGLLVQNVHECPVDELLALGYYSVGYQLRERPFWTVDALTHVFCGEDLGLPAHFPLEWTRDVSFWFNNEFDEDKLLAIIRQHVPSAISFTVELFDEYKCPTTLRSAASYHIHLSSTRVALTKEYVNSLAIAILKDIEASSFAQSRGS</sequence>
<evidence type="ECO:0000259" key="3">
    <source>
        <dbReference type="Pfam" id="PF10354"/>
    </source>
</evidence>
<feature type="coiled-coil region" evidence="1">
    <location>
        <begin position="13"/>
        <end position="40"/>
    </location>
</feature>
<dbReference type="GO" id="GO:0070042">
    <property type="term" value="F:rRNA (uridine-N3-)-methyltransferase activity"/>
    <property type="evidence" value="ECO:0007669"/>
    <property type="project" value="InterPro"/>
</dbReference>
<evidence type="ECO:0000256" key="1">
    <source>
        <dbReference type="SAM" id="Coils"/>
    </source>
</evidence>
<name>A0AAV2ZAV8_9STRA</name>
<protein>
    <recommendedName>
        <fullName evidence="3">25S rRNA (uridine-N(3))-methyltransferase BMT5-like domain-containing protein</fullName>
    </recommendedName>
</protein>
<dbReference type="SUPFAM" id="SSF53335">
    <property type="entry name" value="S-adenosyl-L-methionine-dependent methyltransferases"/>
    <property type="match status" value="1"/>
</dbReference>
<dbReference type="PANTHER" id="PTHR11538:SF26">
    <property type="entry name" value="FERREDOXIN-FOLD ANTICODON-BINDING DOMAIN-CONTAINING PROTEIN 1"/>
    <property type="match status" value="1"/>
</dbReference>
<accession>A0AAV2ZAV8</accession>
<dbReference type="InterPro" id="IPR036690">
    <property type="entry name" value="Fdx_antiC-bd_sf"/>
</dbReference>
<keyword evidence="5" id="KW-1185">Reference proteome</keyword>
<dbReference type="Proteomes" id="UP001146120">
    <property type="component" value="Unassembled WGS sequence"/>
</dbReference>
<reference evidence="4" key="2">
    <citation type="journal article" date="2023" name="Microbiol Resour">
        <title>Decontamination and Annotation of the Draft Genome Sequence of the Oomycete Lagenidium giganteum ARSEF 373.</title>
        <authorList>
            <person name="Morgan W.R."/>
            <person name="Tartar A."/>
        </authorList>
    </citation>
    <scope>NUCLEOTIDE SEQUENCE</scope>
    <source>
        <strain evidence="4">ARSEF 373</strain>
    </source>
</reference>
<dbReference type="EMBL" id="DAKRPA010000030">
    <property type="protein sequence ID" value="DBA02519.1"/>
    <property type="molecule type" value="Genomic_DNA"/>
</dbReference>
<dbReference type="SUPFAM" id="SSF54991">
    <property type="entry name" value="Anticodon-binding domain of PheRS"/>
    <property type="match status" value="1"/>
</dbReference>
<evidence type="ECO:0000256" key="2">
    <source>
        <dbReference type="SAM" id="MobiDB-lite"/>
    </source>
</evidence>
<reference evidence="4" key="1">
    <citation type="submission" date="2022-11" db="EMBL/GenBank/DDBJ databases">
        <authorList>
            <person name="Morgan W.R."/>
            <person name="Tartar A."/>
        </authorList>
    </citation>
    <scope>NUCLEOTIDE SEQUENCE</scope>
    <source>
        <strain evidence="4">ARSEF 373</strain>
    </source>
</reference>
<dbReference type="InterPro" id="IPR019446">
    <property type="entry name" value="BMT5-like"/>
</dbReference>
<dbReference type="GO" id="GO:0070475">
    <property type="term" value="P:rRNA base methylation"/>
    <property type="evidence" value="ECO:0007669"/>
    <property type="project" value="InterPro"/>
</dbReference>
<organism evidence="4 5">
    <name type="scientific">Lagenidium giganteum</name>
    <dbReference type="NCBI Taxonomy" id="4803"/>
    <lineage>
        <taxon>Eukaryota</taxon>
        <taxon>Sar</taxon>
        <taxon>Stramenopiles</taxon>
        <taxon>Oomycota</taxon>
        <taxon>Peronosporomycetes</taxon>
        <taxon>Pythiales</taxon>
        <taxon>Pythiaceae</taxon>
    </lineage>
</organism>
<dbReference type="PANTHER" id="PTHR11538">
    <property type="entry name" value="PHENYLALANYL-TRNA SYNTHETASE"/>
    <property type="match status" value="1"/>
</dbReference>
<feature type="region of interest" description="Disordered" evidence="2">
    <location>
        <begin position="100"/>
        <end position="134"/>
    </location>
</feature>
<dbReference type="Gene3D" id="3.30.70.380">
    <property type="entry name" value="Ferrodoxin-fold anticodon-binding domain"/>
    <property type="match status" value="1"/>
</dbReference>
<feature type="domain" description="25S rRNA (uridine-N(3))-methyltransferase BMT5-like" evidence="3">
    <location>
        <begin position="228"/>
        <end position="394"/>
    </location>
</feature>
<dbReference type="GO" id="GO:0005737">
    <property type="term" value="C:cytoplasm"/>
    <property type="evidence" value="ECO:0007669"/>
    <property type="project" value="TreeGrafter"/>
</dbReference>
<dbReference type="Pfam" id="PF10354">
    <property type="entry name" value="BMT5-like"/>
    <property type="match status" value="1"/>
</dbReference>
<dbReference type="InterPro" id="IPR029063">
    <property type="entry name" value="SAM-dependent_MTases_sf"/>
</dbReference>
<evidence type="ECO:0000313" key="5">
    <source>
        <dbReference type="Proteomes" id="UP001146120"/>
    </source>
</evidence>
<comment type="caution">
    <text evidence="4">The sequence shown here is derived from an EMBL/GenBank/DDBJ whole genome shotgun (WGS) entry which is preliminary data.</text>
</comment>
<evidence type="ECO:0000313" key="4">
    <source>
        <dbReference type="EMBL" id="DBA02519.1"/>
    </source>
</evidence>
<keyword evidence="1" id="KW-0175">Coiled coil</keyword>
<dbReference type="AlphaFoldDB" id="A0AAV2ZAV8"/>
<proteinExistence type="predicted"/>
<gene>
    <name evidence="4" type="ORF">N0F65_010991</name>
</gene>